<dbReference type="CDD" id="cd07247">
    <property type="entry name" value="SgaA_N_like"/>
    <property type="match status" value="1"/>
</dbReference>
<dbReference type="PANTHER" id="PTHR33993">
    <property type="entry name" value="GLYOXALASE-RELATED"/>
    <property type="match status" value="1"/>
</dbReference>
<name>A0A849VFN5_9GAMM</name>
<dbReference type="InterPro" id="IPR037523">
    <property type="entry name" value="VOC_core"/>
</dbReference>
<protein>
    <submittedName>
        <fullName evidence="2">VOC family protein</fullName>
    </submittedName>
</protein>
<gene>
    <name evidence="2" type="ORF">HG263_08200</name>
</gene>
<keyword evidence="3" id="KW-1185">Reference proteome</keyword>
<dbReference type="InterPro" id="IPR004360">
    <property type="entry name" value="Glyas_Fos-R_dOase_dom"/>
</dbReference>
<dbReference type="InterPro" id="IPR029068">
    <property type="entry name" value="Glyas_Bleomycin-R_OHBP_Dase"/>
</dbReference>
<reference evidence="2 3" key="1">
    <citation type="submission" date="2020-04" db="EMBL/GenBank/DDBJ databases">
        <title>Pseudoalteromonas caenipelagi sp. nov., isolated from a tidal flat.</title>
        <authorList>
            <person name="Park S."/>
            <person name="Yoon J.-H."/>
        </authorList>
    </citation>
    <scope>NUCLEOTIDE SEQUENCE [LARGE SCALE GENOMIC DNA]</scope>
    <source>
        <strain evidence="2 3">JBTF-M23</strain>
    </source>
</reference>
<dbReference type="SUPFAM" id="SSF54593">
    <property type="entry name" value="Glyoxalase/Bleomycin resistance protein/Dihydroxybiphenyl dioxygenase"/>
    <property type="match status" value="1"/>
</dbReference>
<accession>A0A849VFN5</accession>
<comment type="caution">
    <text evidence="2">The sequence shown here is derived from an EMBL/GenBank/DDBJ whole genome shotgun (WGS) entry which is preliminary data.</text>
</comment>
<dbReference type="Pfam" id="PF00903">
    <property type="entry name" value="Glyoxalase"/>
    <property type="match status" value="1"/>
</dbReference>
<dbReference type="AlphaFoldDB" id="A0A849VFN5"/>
<dbReference type="Gene3D" id="3.10.180.10">
    <property type="entry name" value="2,3-Dihydroxybiphenyl 1,2-Dioxygenase, domain 1"/>
    <property type="match status" value="1"/>
</dbReference>
<evidence type="ECO:0000259" key="1">
    <source>
        <dbReference type="PROSITE" id="PS51819"/>
    </source>
</evidence>
<evidence type="ECO:0000313" key="3">
    <source>
        <dbReference type="Proteomes" id="UP000586305"/>
    </source>
</evidence>
<proteinExistence type="predicted"/>
<evidence type="ECO:0000313" key="2">
    <source>
        <dbReference type="EMBL" id="NOU50521.1"/>
    </source>
</evidence>
<sequence>MTMNNHINYVEFAAADLAATEQFFKQVFAWQFEHYGPDYIAFSNSGLDGGFFRSELAGNTVNGSALVVLYSDELEQTMLNVKQAGGTISKDIFSFPGGRRFHFIEPSGNELAVWTAS</sequence>
<organism evidence="2 3">
    <name type="scientific">Pseudoalteromonas caenipelagi</name>
    <dbReference type="NCBI Taxonomy" id="2726988"/>
    <lineage>
        <taxon>Bacteria</taxon>
        <taxon>Pseudomonadati</taxon>
        <taxon>Pseudomonadota</taxon>
        <taxon>Gammaproteobacteria</taxon>
        <taxon>Alteromonadales</taxon>
        <taxon>Pseudoalteromonadaceae</taxon>
        <taxon>Pseudoalteromonas</taxon>
    </lineage>
</organism>
<dbReference type="EMBL" id="JABBPG010000002">
    <property type="protein sequence ID" value="NOU50521.1"/>
    <property type="molecule type" value="Genomic_DNA"/>
</dbReference>
<dbReference type="InterPro" id="IPR052164">
    <property type="entry name" value="Anthracycline_SecMetBiosynth"/>
</dbReference>
<dbReference type="PROSITE" id="PS51819">
    <property type="entry name" value="VOC"/>
    <property type="match status" value="1"/>
</dbReference>
<dbReference type="PANTHER" id="PTHR33993:SF1">
    <property type="entry name" value="GLYOXALASE FAMILY PROTEIN"/>
    <property type="match status" value="1"/>
</dbReference>
<dbReference type="Proteomes" id="UP000586305">
    <property type="component" value="Unassembled WGS sequence"/>
</dbReference>
<feature type="domain" description="VOC" evidence="1">
    <location>
        <begin position="6"/>
        <end position="116"/>
    </location>
</feature>